<keyword evidence="2" id="KW-1185">Reference proteome</keyword>
<reference evidence="1 2" key="1">
    <citation type="journal article" date="2022" name="Nat. Genet.">
        <title>Improved pea reference genome and pan-genome highlight genomic features and evolutionary characteristics.</title>
        <authorList>
            <person name="Yang T."/>
            <person name="Liu R."/>
            <person name="Luo Y."/>
            <person name="Hu S."/>
            <person name="Wang D."/>
            <person name="Wang C."/>
            <person name="Pandey M.K."/>
            <person name="Ge S."/>
            <person name="Xu Q."/>
            <person name="Li N."/>
            <person name="Li G."/>
            <person name="Huang Y."/>
            <person name="Saxena R.K."/>
            <person name="Ji Y."/>
            <person name="Li M."/>
            <person name="Yan X."/>
            <person name="He Y."/>
            <person name="Liu Y."/>
            <person name="Wang X."/>
            <person name="Xiang C."/>
            <person name="Varshney R.K."/>
            <person name="Ding H."/>
            <person name="Gao S."/>
            <person name="Zong X."/>
        </authorList>
    </citation>
    <scope>NUCLEOTIDE SEQUENCE [LARGE SCALE GENOMIC DNA]</scope>
    <source>
        <strain evidence="1 2">cv. Zhongwan 6</strain>
    </source>
</reference>
<dbReference type="Gramene" id="Psat07G0109000-T1">
    <property type="protein sequence ID" value="KAI5383969.1"/>
    <property type="gene ID" value="KIW84_071090"/>
</dbReference>
<dbReference type="AlphaFoldDB" id="A0A9D4VHF0"/>
<dbReference type="EMBL" id="JAMSHJ010000007">
    <property type="protein sequence ID" value="KAI5383969.1"/>
    <property type="molecule type" value="Genomic_DNA"/>
</dbReference>
<gene>
    <name evidence="1" type="ORF">KIW84_071090</name>
</gene>
<evidence type="ECO:0000313" key="1">
    <source>
        <dbReference type="EMBL" id="KAI5383969.1"/>
    </source>
</evidence>
<accession>A0A9D4VHF0</accession>
<protein>
    <submittedName>
        <fullName evidence="1">Uncharacterized protein</fullName>
    </submittedName>
</protein>
<proteinExistence type="predicted"/>
<evidence type="ECO:0000313" key="2">
    <source>
        <dbReference type="Proteomes" id="UP001058974"/>
    </source>
</evidence>
<sequence length="190" mass="20943">MNATNPAVGNGVPVVTHAHAEGVPTNLNVTHTFHVLVHGGSQVGADDRDGDFFMPRNEYMYEPFGPSPTELERRFQMMDERVRAIEGPSTFGLEAADMCLVSGVKIPAKFKGYHSRRMAQQNMHTAEDKLDLSIPEKFVSAGHLFQGQVTMVDDDISVSEADCFVLKKTMGQTLNNWIEADIPEVSSCQT</sequence>
<comment type="caution">
    <text evidence="1">The sequence shown here is derived from an EMBL/GenBank/DDBJ whole genome shotgun (WGS) entry which is preliminary data.</text>
</comment>
<dbReference type="Proteomes" id="UP001058974">
    <property type="component" value="Chromosome 7"/>
</dbReference>
<name>A0A9D4VHF0_PEA</name>
<organism evidence="1 2">
    <name type="scientific">Pisum sativum</name>
    <name type="common">Garden pea</name>
    <name type="synonym">Lathyrus oleraceus</name>
    <dbReference type="NCBI Taxonomy" id="3888"/>
    <lineage>
        <taxon>Eukaryota</taxon>
        <taxon>Viridiplantae</taxon>
        <taxon>Streptophyta</taxon>
        <taxon>Embryophyta</taxon>
        <taxon>Tracheophyta</taxon>
        <taxon>Spermatophyta</taxon>
        <taxon>Magnoliopsida</taxon>
        <taxon>eudicotyledons</taxon>
        <taxon>Gunneridae</taxon>
        <taxon>Pentapetalae</taxon>
        <taxon>rosids</taxon>
        <taxon>fabids</taxon>
        <taxon>Fabales</taxon>
        <taxon>Fabaceae</taxon>
        <taxon>Papilionoideae</taxon>
        <taxon>50 kb inversion clade</taxon>
        <taxon>NPAAA clade</taxon>
        <taxon>Hologalegina</taxon>
        <taxon>IRL clade</taxon>
        <taxon>Fabeae</taxon>
        <taxon>Lathyrus</taxon>
    </lineage>
</organism>